<dbReference type="AlphaFoldDB" id="A0A1H3XDI4"/>
<dbReference type="GO" id="GO:0006355">
    <property type="term" value="P:regulation of DNA-templated transcription"/>
    <property type="evidence" value="ECO:0007669"/>
    <property type="project" value="InterPro"/>
</dbReference>
<feature type="region of interest" description="Disordered" evidence="1">
    <location>
        <begin position="1"/>
        <end position="30"/>
    </location>
</feature>
<sequence>MSGAARPAAEAPAELDLGAAPETEARRDKAPGAFRTISEVSEELDIPAHVLRFWETKFPHLSPMKRGGGRRYYRPADMSLLRGIRTLLHDEGLTIKGLQKVFRERGPRHVAMIGDGEAPVVGEPPEGPDDEPEATTAFDAPAAAMGVRLGAALGPVIARLERARASLAG</sequence>
<protein>
    <submittedName>
        <fullName evidence="3">MerR HTH family regulatory protein</fullName>
    </submittedName>
</protein>
<reference evidence="3 4" key="1">
    <citation type="submission" date="2016-10" db="EMBL/GenBank/DDBJ databases">
        <authorList>
            <person name="de Groot N.N."/>
        </authorList>
    </citation>
    <scope>NUCLEOTIDE SEQUENCE [LARGE SCALE GENOMIC DNA]</scope>
    <source>
        <strain evidence="3 4">DSM 15345</strain>
    </source>
</reference>
<evidence type="ECO:0000313" key="3">
    <source>
        <dbReference type="EMBL" id="SDZ97280.1"/>
    </source>
</evidence>
<dbReference type="EMBL" id="FNQM01000002">
    <property type="protein sequence ID" value="SDZ97280.1"/>
    <property type="molecule type" value="Genomic_DNA"/>
</dbReference>
<feature type="compositionally biased region" description="Low complexity" evidence="1">
    <location>
        <begin position="1"/>
        <end position="22"/>
    </location>
</feature>
<feature type="compositionally biased region" description="Low complexity" evidence="1">
    <location>
        <begin position="115"/>
        <end position="124"/>
    </location>
</feature>
<name>A0A1H3XDI4_9RHOB</name>
<feature type="domain" description="HTH merR-type" evidence="2">
    <location>
        <begin position="36"/>
        <end position="104"/>
    </location>
</feature>
<evidence type="ECO:0000259" key="2">
    <source>
        <dbReference type="PROSITE" id="PS50937"/>
    </source>
</evidence>
<dbReference type="SMART" id="SM00422">
    <property type="entry name" value="HTH_MERR"/>
    <property type="match status" value="1"/>
</dbReference>
<gene>
    <name evidence="3" type="ORF">SAMN05444370_102373</name>
</gene>
<evidence type="ECO:0000256" key="1">
    <source>
        <dbReference type="SAM" id="MobiDB-lite"/>
    </source>
</evidence>
<dbReference type="InterPro" id="IPR009061">
    <property type="entry name" value="DNA-bd_dom_put_sf"/>
</dbReference>
<dbReference type="CDD" id="cd04765">
    <property type="entry name" value="HTH_MlrA-like_sg2"/>
    <property type="match status" value="1"/>
</dbReference>
<dbReference type="GO" id="GO:0003677">
    <property type="term" value="F:DNA binding"/>
    <property type="evidence" value="ECO:0007669"/>
    <property type="project" value="InterPro"/>
</dbReference>
<feature type="region of interest" description="Disordered" evidence="1">
    <location>
        <begin position="115"/>
        <end position="135"/>
    </location>
</feature>
<evidence type="ECO:0000313" key="4">
    <source>
        <dbReference type="Proteomes" id="UP000198703"/>
    </source>
</evidence>
<dbReference type="PROSITE" id="PS50937">
    <property type="entry name" value="HTH_MERR_2"/>
    <property type="match status" value="1"/>
</dbReference>
<dbReference type="SUPFAM" id="SSF46955">
    <property type="entry name" value="Putative DNA-binding domain"/>
    <property type="match status" value="1"/>
</dbReference>
<accession>A0A1H3XDI4</accession>
<dbReference type="Proteomes" id="UP000198703">
    <property type="component" value="Unassembled WGS sequence"/>
</dbReference>
<dbReference type="InterPro" id="IPR000551">
    <property type="entry name" value="MerR-type_HTH_dom"/>
</dbReference>
<dbReference type="STRING" id="89524.SAMN05444370_102373"/>
<dbReference type="OrthoDB" id="9810140at2"/>
<proteinExistence type="predicted"/>
<dbReference type="RefSeq" id="WP_093249265.1">
    <property type="nucleotide sequence ID" value="NZ_FNQM01000002.1"/>
</dbReference>
<dbReference type="Pfam" id="PF13411">
    <property type="entry name" value="MerR_1"/>
    <property type="match status" value="1"/>
</dbReference>
<dbReference type="Gene3D" id="1.10.1660.10">
    <property type="match status" value="1"/>
</dbReference>
<keyword evidence="4" id="KW-1185">Reference proteome</keyword>
<organism evidence="3 4">
    <name type="scientific">Rubrimonas cliftonensis</name>
    <dbReference type="NCBI Taxonomy" id="89524"/>
    <lineage>
        <taxon>Bacteria</taxon>
        <taxon>Pseudomonadati</taxon>
        <taxon>Pseudomonadota</taxon>
        <taxon>Alphaproteobacteria</taxon>
        <taxon>Rhodobacterales</taxon>
        <taxon>Paracoccaceae</taxon>
        <taxon>Rubrimonas</taxon>
    </lineage>
</organism>